<organism evidence="4 5">
    <name type="scientific">Paramicrobacterium humi</name>
    <dbReference type="NCBI Taxonomy" id="640635"/>
    <lineage>
        <taxon>Bacteria</taxon>
        <taxon>Bacillati</taxon>
        <taxon>Actinomycetota</taxon>
        <taxon>Actinomycetes</taxon>
        <taxon>Micrococcales</taxon>
        <taxon>Microbacteriaceae</taxon>
        <taxon>Paramicrobacterium</taxon>
    </lineage>
</organism>
<dbReference type="InterPro" id="IPR002347">
    <property type="entry name" value="SDR_fam"/>
</dbReference>
<evidence type="ECO:0000313" key="4">
    <source>
        <dbReference type="EMBL" id="SEB35483.1"/>
    </source>
</evidence>
<dbReference type="PROSITE" id="PS00061">
    <property type="entry name" value="ADH_SHORT"/>
    <property type="match status" value="1"/>
</dbReference>
<protein>
    <submittedName>
        <fullName evidence="4">Short-chain dehydrogenase</fullName>
    </submittedName>
</protein>
<keyword evidence="2" id="KW-0560">Oxidoreductase</keyword>
<dbReference type="SUPFAM" id="SSF51735">
    <property type="entry name" value="NAD(P)-binding Rossmann-fold domains"/>
    <property type="match status" value="1"/>
</dbReference>
<dbReference type="PRINTS" id="PR00081">
    <property type="entry name" value="GDHRDH"/>
</dbReference>
<dbReference type="PANTHER" id="PTHR24322">
    <property type="entry name" value="PKSB"/>
    <property type="match status" value="1"/>
</dbReference>
<dbReference type="PRINTS" id="PR00080">
    <property type="entry name" value="SDRFAMILY"/>
</dbReference>
<evidence type="ECO:0000256" key="1">
    <source>
        <dbReference type="ARBA" id="ARBA00006484"/>
    </source>
</evidence>
<dbReference type="Pfam" id="PF00106">
    <property type="entry name" value="adh_short"/>
    <property type="match status" value="1"/>
</dbReference>
<dbReference type="PANTHER" id="PTHR24322:SF736">
    <property type="entry name" value="RETINOL DEHYDROGENASE 10"/>
    <property type="match status" value="1"/>
</dbReference>
<dbReference type="RefSeq" id="WP_245723476.1">
    <property type="nucleotide sequence ID" value="NZ_FNRY01000001.1"/>
</dbReference>
<evidence type="ECO:0000256" key="2">
    <source>
        <dbReference type="ARBA" id="ARBA00023002"/>
    </source>
</evidence>
<dbReference type="EMBL" id="FNRY01000001">
    <property type="protein sequence ID" value="SEB35483.1"/>
    <property type="molecule type" value="Genomic_DNA"/>
</dbReference>
<gene>
    <name evidence="4" type="ORF">SAMN04489806_0076</name>
</gene>
<dbReference type="GO" id="GO:0016616">
    <property type="term" value="F:oxidoreductase activity, acting on the CH-OH group of donors, NAD or NADP as acceptor"/>
    <property type="evidence" value="ECO:0007669"/>
    <property type="project" value="TreeGrafter"/>
</dbReference>
<dbReference type="AlphaFoldDB" id="A0A1H4INE2"/>
<dbReference type="Proteomes" id="UP000199183">
    <property type="component" value="Unassembled WGS sequence"/>
</dbReference>
<accession>A0A1H4INE2</accession>
<reference evidence="4 5" key="1">
    <citation type="submission" date="2016-10" db="EMBL/GenBank/DDBJ databases">
        <authorList>
            <person name="de Groot N.N."/>
        </authorList>
    </citation>
    <scope>NUCLEOTIDE SEQUENCE [LARGE SCALE GENOMIC DNA]</scope>
    <source>
        <strain evidence="4 5">DSM 21799</strain>
    </source>
</reference>
<comment type="similarity">
    <text evidence="1 3">Belongs to the short-chain dehydrogenases/reductases (SDR) family.</text>
</comment>
<dbReference type="STRING" id="640635.SAMN04489806_0076"/>
<dbReference type="InterPro" id="IPR020904">
    <property type="entry name" value="Sc_DH/Rdtase_CS"/>
</dbReference>
<evidence type="ECO:0000313" key="5">
    <source>
        <dbReference type="Proteomes" id="UP000199183"/>
    </source>
</evidence>
<sequence>MSSAANAHVLVTGAASGMGLRYAERAVLESAASVTLWDIDPIALDDAATALSRSRTTIHSRVVDVASPEAVADAATARLNDGAAPDILINNAGIVRGNDYFWEAQPADADLTMRVNALGAMHVARQLLPAMIADAGRAKRILNIASAAGTLANPRMAAYAASKWAMVGWSDSLRLELAAAGADHVRVTTFCPSYIATGMFAGARGPLLTPVLDPDVAVDRAWRAMLRATPLRYTPWSVSLSRALRGVLPAPAWDAVAGALGVYTSMDAFTGRAHTEVPDTEEAR</sequence>
<dbReference type="InterPro" id="IPR036291">
    <property type="entry name" value="NAD(P)-bd_dom_sf"/>
</dbReference>
<keyword evidence="5" id="KW-1185">Reference proteome</keyword>
<name>A0A1H4INE2_9MICO</name>
<dbReference type="Gene3D" id="3.40.50.720">
    <property type="entry name" value="NAD(P)-binding Rossmann-like Domain"/>
    <property type="match status" value="1"/>
</dbReference>
<evidence type="ECO:0000256" key="3">
    <source>
        <dbReference type="RuleBase" id="RU000363"/>
    </source>
</evidence>
<proteinExistence type="inferred from homology"/>